<reference evidence="1 2" key="1">
    <citation type="submission" date="2019-02" db="EMBL/GenBank/DDBJ databases">
        <title>Deep-cultivation of Planctomycetes and their phenomic and genomic characterization uncovers novel biology.</title>
        <authorList>
            <person name="Wiegand S."/>
            <person name="Jogler M."/>
            <person name="Boedeker C."/>
            <person name="Pinto D."/>
            <person name="Vollmers J."/>
            <person name="Rivas-Marin E."/>
            <person name="Kohn T."/>
            <person name="Peeters S.H."/>
            <person name="Heuer A."/>
            <person name="Rast P."/>
            <person name="Oberbeckmann S."/>
            <person name="Bunk B."/>
            <person name="Jeske O."/>
            <person name="Meyerdierks A."/>
            <person name="Storesund J.E."/>
            <person name="Kallscheuer N."/>
            <person name="Luecker S."/>
            <person name="Lage O.M."/>
            <person name="Pohl T."/>
            <person name="Merkel B.J."/>
            <person name="Hornburger P."/>
            <person name="Mueller R.-W."/>
            <person name="Bruemmer F."/>
            <person name="Labrenz M."/>
            <person name="Spormann A.M."/>
            <person name="Op Den Camp H."/>
            <person name="Overmann J."/>
            <person name="Amann R."/>
            <person name="Jetten M.S.M."/>
            <person name="Mascher T."/>
            <person name="Medema M.H."/>
            <person name="Devos D.P."/>
            <person name="Kaster A.-K."/>
            <person name="Ovreas L."/>
            <person name="Rohde M."/>
            <person name="Galperin M.Y."/>
            <person name="Jogler C."/>
        </authorList>
    </citation>
    <scope>NUCLEOTIDE SEQUENCE [LARGE SCALE GENOMIC DNA]</scope>
    <source>
        <strain evidence="1 2">Pla52o</strain>
    </source>
</reference>
<name>A0A5C6CNN4_9BACT</name>
<dbReference type="EMBL" id="SJPT01000002">
    <property type="protein sequence ID" value="TWU24991.1"/>
    <property type="molecule type" value="Genomic_DNA"/>
</dbReference>
<sequence length="72" mass="8000">MYTDDSKECLSGGAIDDLHRVAAALEALELQMSVLSVKMHYDQSPHSPQAMELTRKVAEIHRQLDNVLTFGS</sequence>
<protein>
    <submittedName>
        <fullName evidence="1">Uncharacterized protein</fullName>
    </submittedName>
</protein>
<dbReference type="Proteomes" id="UP000316304">
    <property type="component" value="Unassembled WGS sequence"/>
</dbReference>
<evidence type="ECO:0000313" key="2">
    <source>
        <dbReference type="Proteomes" id="UP000316304"/>
    </source>
</evidence>
<accession>A0A5C6CNN4</accession>
<comment type="caution">
    <text evidence="1">The sequence shown here is derived from an EMBL/GenBank/DDBJ whole genome shotgun (WGS) entry which is preliminary data.</text>
</comment>
<dbReference type="OrthoDB" id="9877740at2"/>
<evidence type="ECO:0000313" key="1">
    <source>
        <dbReference type="EMBL" id="TWU24991.1"/>
    </source>
</evidence>
<proteinExistence type="predicted"/>
<gene>
    <name evidence="1" type="ORF">Pla52o_12880</name>
</gene>
<organism evidence="1 2">
    <name type="scientific">Novipirellula galeiformis</name>
    <dbReference type="NCBI Taxonomy" id="2528004"/>
    <lineage>
        <taxon>Bacteria</taxon>
        <taxon>Pseudomonadati</taxon>
        <taxon>Planctomycetota</taxon>
        <taxon>Planctomycetia</taxon>
        <taxon>Pirellulales</taxon>
        <taxon>Pirellulaceae</taxon>
        <taxon>Novipirellula</taxon>
    </lineage>
</organism>
<dbReference type="AlphaFoldDB" id="A0A5C6CNN4"/>
<dbReference type="RefSeq" id="WP_146593707.1">
    <property type="nucleotide sequence ID" value="NZ_SJPT01000002.1"/>
</dbReference>
<keyword evidence="2" id="KW-1185">Reference proteome</keyword>